<dbReference type="SUPFAM" id="SSF47413">
    <property type="entry name" value="lambda repressor-like DNA-binding domains"/>
    <property type="match status" value="1"/>
</dbReference>
<sequence>MNKTINNQRYVSLIKWLVDARKEQGLTVRQFAERIDESHQFVNKVETFQRKLNVYEYVQYCEALGLEPTEGLSFLRKN</sequence>
<dbReference type="InterPro" id="IPR001387">
    <property type="entry name" value="Cro/C1-type_HTH"/>
</dbReference>
<dbReference type="EMBL" id="JBHRSX010000022">
    <property type="protein sequence ID" value="MFC3202472.1"/>
    <property type="molecule type" value="Genomic_DNA"/>
</dbReference>
<dbReference type="Pfam" id="PF01381">
    <property type="entry name" value="HTH_3"/>
    <property type="match status" value="1"/>
</dbReference>
<dbReference type="Gene3D" id="1.10.260.40">
    <property type="entry name" value="lambda repressor-like DNA-binding domains"/>
    <property type="match status" value="1"/>
</dbReference>
<evidence type="ECO:0000259" key="1">
    <source>
        <dbReference type="PROSITE" id="PS50943"/>
    </source>
</evidence>
<feature type="domain" description="HTH cro/C1-type" evidence="1">
    <location>
        <begin position="17"/>
        <end position="72"/>
    </location>
</feature>
<keyword evidence="3" id="KW-1185">Reference proteome</keyword>
<dbReference type="PROSITE" id="PS50943">
    <property type="entry name" value="HTH_CROC1"/>
    <property type="match status" value="1"/>
</dbReference>
<reference evidence="3" key="1">
    <citation type="journal article" date="2019" name="Int. J. Syst. Evol. Microbiol.">
        <title>The Global Catalogue of Microorganisms (GCM) 10K type strain sequencing project: providing services to taxonomists for standard genome sequencing and annotation.</title>
        <authorList>
            <consortium name="The Broad Institute Genomics Platform"/>
            <consortium name="The Broad Institute Genome Sequencing Center for Infectious Disease"/>
            <person name="Wu L."/>
            <person name="Ma J."/>
        </authorList>
    </citation>
    <scope>NUCLEOTIDE SEQUENCE [LARGE SCALE GENOMIC DNA]</scope>
    <source>
        <strain evidence="3">KCTC 52449</strain>
    </source>
</reference>
<gene>
    <name evidence="2" type="ORF">ACFOEW_11660</name>
</gene>
<dbReference type="SMART" id="SM00530">
    <property type="entry name" value="HTH_XRE"/>
    <property type="match status" value="1"/>
</dbReference>
<name>A0ABV7JZJ8_9ALTE</name>
<dbReference type="InterPro" id="IPR010982">
    <property type="entry name" value="Lambda_DNA-bd_dom_sf"/>
</dbReference>
<protein>
    <submittedName>
        <fullName evidence="2">Helix-turn-helix domain-containing protein</fullName>
    </submittedName>
</protein>
<dbReference type="Proteomes" id="UP001595477">
    <property type="component" value="Unassembled WGS sequence"/>
</dbReference>
<comment type="caution">
    <text evidence="2">The sequence shown here is derived from an EMBL/GenBank/DDBJ whole genome shotgun (WGS) entry which is preliminary data.</text>
</comment>
<evidence type="ECO:0000313" key="3">
    <source>
        <dbReference type="Proteomes" id="UP001595477"/>
    </source>
</evidence>
<dbReference type="CDD" id="cd00093">
    <property type="entry name" value="HTH_XRE"/>
    <property type="match status" value="1"/>
</dbReference>
<accession>A0ABV7JZJ8</accession>
<organism evidence="2 3">
    <name type="scientific">Alteromonas oceani</name>
    <dbReference type="NCBI Taxonomy" id="2071609"/>
    <lineage>
        <taxon>Bacteria</taxon>
        <taxon>Pseudomonadati</taxon>
        <taxon>Pseudomonadota</taxon>
        <taxon>Gammaproteobacteria</taxon>
        <taxon>Alteromonadales</taxon>
        <taxon>Alteromonadaceae</taxon>
        <taxon>Alteromonas/Salinimonas group</taxon>
        <taxon>Alteromonas</taxon>
    </lineage>
</organism>
<proteinExistence type="predicted"/>
<evidence type="ECO:0000313" key="2">
    <source>
        <dbReference type="EMBL" id="MFC3202472.1"/>
    </source>
</evidence>
<dbReference type="RefSeq" id="WP_123324797.1">
    <property type="nucleotide sequence ID" value="NZ_JBHRSX010000022.1"/>
</dbReference>